<evidence type="ECO:0000256" key="5">
    <source>
        <dbReference type="ARBA" id="ARBA00022825"/>
    </source>
</evidence>
<keyword evidence="2 6" id="KW-0645">Protease</keyword>
<feature type="compositionally biased region" description="Low complexity" evidence="7">
    <location>
        <begin position="238"/>
        <end position="250"/>
    </location>
</feature>
<dbReference type="GO" id="GO:0006508">
    <property type="term" value="P:proteolysis"/>
    <property type="evidence" value="ECO:0007669"/>
    <property type="project" value="UniProtKB-KW"/>
</dbReference>
<dbReference type="GO" id="GO:0005634">
    <property type="term" value="C:nucleus"/>
    <property type="evidence" value="ECO:0007669"/>
    <property type="project" value="TreeGrafter"/>
</dbReference>
<keyword evidence="5 6" id="KW-0720">Serine protease</keyword>
<evidence type="ECO:0000256" key="7">
    <source>
        <dbReference type="SAM" id="MobiDB-lite"/>
    </source>
</evidence>
<evidence type="ECO:0000256" key="6">
    <source>
        <dbReference type="RuleBase" id="RU004296"/>
    </source>
</evidence>
<organism evidence="8 9">
    <name type="scientific">Gadus morhua</name>
    <name type="common">Atlantic cod</name>
    <dbReference type="NCBI Taxonomy" id="8049"/>
    <lineage>
        <taxon>Eukaryota</taxon>
        <taxon>Metazoa</taxon>
        <taxon>Chordata</taxon>
        <taxon>Craniata</taxon>
        <taxon>Vertebrata</taxon>
        <taxon>Euteleostomi</taxon>
        <taxon>Actinopterygii</taxon>
        <taxon>Neopterygii</taxon>
        <taxon>Teleostei</taxon>
        <taxon>Neoteleostei</taxon>
        <taxon>Acanthomorphata</taxon>
        <taxon>Zeiogadaria</taxon>
        <taxon>Gadariae</taxon>
        <taxon>Gadiformes</taxon>
        <taxon>Gadoidei</taxon>
        <taxon>Gadidae</taxon>
        <taxon>Gadus</taxon>
    </lineage>
</organism>
<keyword evidence="9" id="KW-1185">Reference proteome</keyword>
<dbReference type="PRINTS" id="PR00839">
    <property type="entry name" value="V8PROTEASE"/>
</dbReference>
<dbReference type="EC" id="3.4.21.-" evidence="6"/>
<dbReference type="GeneTree" id="ENSGT00390000005182"/>
<name>A0A8C5FCG8_GADMO</name>
<dbReference type="SUPFAM" id="SSF50494">
    <property type="entry name" value="Trypsin-like serine proteases"/>
    <property type="match status" value="1"/>
</dbReference>
<dbReference type="PANTHER" id="PTHR14389">
    <property type="entry name" value="SI:CH1073-475A24.1"/>
    <property type="match status" value="1"/>
</dbReference>
<keyword evidence="4 6" id="KW-0378">Hydrolase</keyword>
<dbReference type="AlphaFoldDB" id="A0A8C5FCG8"/>
<dbReference type="GO" id="GO:0006260">
    <property type="term" value="P:DNA replication"/>
    <property type="evidence" value="ECO:0007669"/>
    <property type="project" value="TreeGrafter"/>
</dbReference>
<evidence type="ECO:0000313" key="9">
    <source>
        <dbReference type="Proteomes" id="UP000694546"/>
    </source>
</evidence>
<dbReference type="InterPro" id="IPR008256">
    <property type="entry name" value="Peptidase_S1B"/>
</dbReference>
<reference evidence="8" key="2">
    <citation type="submission" date="2025-09" db="UniProtKB">
        <authorList>
            <consortium name="Ensembl"/>
        </authorList>
    </citation>
    <scope>IDENTIFICATION</scope>
</reference>
<dbReference type="InterPro" id="IPR009003">
    <property type="entry name" value="Peptidase_S1_PA"/>
</dbReference>
<dbReference type="GeneID" id="115546863"/>
<proteinExistence type="inferred from homology"/>
<dbReference type="Gene3D" id="2.40.10.10">
    <property type="entry name" value="Trypsin-like serine proteases"/>
    <property type="match status" value="2"/>
</dbReference>
<dbReference type="Pfam" id="PF13365">
    <property type="entry name" value="Trypsin_2"/>
    <property type="match status" value="1"/>
</dbReference>
<gene>
    <name evidence="8" type="primary">LOC115546863</name>
</gene>
<protein>
    <recommendedName>
        <fullName evidence="6">Serine protease</fullName>
        <ecNumber evidence="6">3.4.21.-</ecNumber>
    </recommendedName>
</protein>
<evidence type="ECO:0000256" key="3">
    <source>
        <dbReference type="ARBA" id="ARBA00022729"/>
    </source>
</evidence>
<feature type="compositionally biased region" description="Polar residues" evidence="7">
    <location>
        <begin position="269"/>
        <end position="280"/>
    </location>
</feature>
<evidence type="ECO:0000256" key="1">
    <source>
        <dbReference type="ARBA" id="ARBA00008764"/>
    </source>
</evidence>
<evidence type="ECO:0000256" key="4">
    <source>
        <dbReference type="ARBA" id="ARBA00022801"/>
    </source>
</evidence>
<dbReference type="OrthoDB" id="10025068at2759"/>
<feature type="region of interest" description="Disordered" evidence="7">
    <location>
        <begin position="225"/>
        <end position="280"/>
    </location>
</feature>
<dbReference type="GO" id="GO:0000785">
    <property type="term" value="C:chromatin"/>
    <property type="evidence" value="ECO:0007669"/>
    <property type="project" value="TreeGrafter"/>
</dbReference>
<dbReference type="OMA" id="NQHISEN"/>
<sequence>MEVKKEMDDEYCGKPEGKAKELHGHQFSFKFENKDAVYDVVCKQEGTIYESLQNSDVFKENASVNQHKELVILHRPKKAIGSHFPCHKLTKLDKLDMKPLTIAYIKKEAKNKTPTTSSKDKKENHGEFVTFAVKTTGGINILSKVMKNVGLRKRVDEVILYGYKGQTIREALVQDARFSDEVLQNRSNNYFLEDTEDGSNKQLSLPIDYLDGKCFKITKPKPQVSLGAANHDAPQEATSSKTASSNSPTSLQKGRHQPTPSTSHQPSPNKSNQQSTYQPIPNSKDLLQLLRSQFKDLVEVMIGRQNPTPQAVKKHLSQEFGKRTELCHEVRAMRRFLELGDSVCQVRIDDSAAGSGFLLYGKYILTNAHVVLDEAKREKRENITVIFSYEKLSDIHQSMGVEVVAGVSNVDDEGHKHDWALLEVSGDQKNGPIKAKPLLERLGPVTDSGQICIIGHPEGKVKKIDPCFTISHSERGQNTLFLTSKYTNSPEPMDKKIHTYESCFYFGSSGSPVFDINFKVVSMHSGGFPDEKQGHLLEYSHPLSLIIEELLIQILRDKKVDLLLAMDTCDIPPMVKDMFKKILSNNKGLVWTEEEIINLCEGDQACTNTELLKDFFRLYSQRDEPTEPEAMVF</sequence>
<evidence type="ECO:0000256" key="2">
    <source>
        <dbReference type="ARBA" id="ARBA00022670"/>
    </source>
</evidence>
<dbReference type="RefSeq" id="XP_030216507.1">
    <property type="nucleotide sequence ID" value="XM_030360647.1"/>
</dbReference>
<dbReference type="PANTHER" id="PTHR14389:SF3">
    <property type="entry name" value="PROTEIN FAM111A-LIKE"/>
    <property type="match status" value="1"/>
</dbReference>
<keyword evidence="3" id="KW-0732">Signal</keyword>
<dbReference type="InterPro" id="IPR043504">
    <property type="entry name" value="Peptidase_S1_PA_chymotrypsin"/>
</dbReference>
<reference evidence="8" key="1">
    <citation type="submission" date="2025-08" db="UniProtKB">
        <authorList>
            <consortium name="Ensembl"/>
        </authorList>
    </citation>
    <scope>IDENTIFICATION</scope>
</reference>
<dbReference type="GO" id="GO:0008236">
    <property type="term" value="F:serine-type peptidase activity"/>
    <property type="evidence" value="ECO:0007669"/>
    <property type="project" value="UniProtKB-KW"/>
</dbReference>
<dbReference type="Ensembl" id="ENSGMOT00000050936.1">
    <property type="protein sequence ID" value="ENSGMOP00000026552.1"/>
    <property type="gene ID" value="ENSGMOG00000025652.1"/>
</dbReference>
<feature type="compositionally biased region" description="Low complexity" evidence="7">
    <location>
        <begin position="257"/>
        <end position="268"/>
    </location>
</feature>
<accession>A0A8C5FCG8</accession>
<evidence type="ECO:0000313" key="8">
    <source>
        <dbReference type="Ensembl" id="ENSGMOP00000026552.1"/>
    </source>
</evidence>
<comment type="similarity">
    <text evidence="1 6">Belongs to the peptidase S1B family.</text>
</comment>
<dbReference type="KEGG" id="gmh:115546863"/>
<dbReference type="Proteomes" id="UP000694546">
    <property type="component" value="Chromosome 7"/>
</dbReference>